<proteinExistence type="inferred from homology"/>
<dbReference type="EMBL" id="JBFCZG010000008">
    <property type="protein sequence ID" value="KAL3418906.1"/>
    <property type="molecule type" value="Genomic_DNA"/>
</dbReference>
<dbReference type="PANTHER" id="PTHR13114">
    <property type="entry name" value="MEDIATOR OF RNA POLYMERASE II TRANSCRIPTION SUBUNIT 17"/>
    <property type="match status" value="1"/>
</dbReference>
<comment type="similarity">
    <text evidence="2 8">Belongs to the Mediator complex subunit 17 family.</text>
</comment>
<keyword evidence="11" id="KW-1185">Reference proteome</keyword>
<keyword evidence="4 8" id="KW-0805">Transcription regulation</keyword>
<accession>A0ABR4P6G6</accession>
<comment type="caution">
    <text evidence="10">The sequence shown here is derived from an EMBL/GenBank/DDBJ whole genome shotgun (WGS) entry which is preliminary data.</text>
</comment>
<evidence type="ECO:0000256" key="1">
    <source>
        <dbReference type="ARBA" id="ARBA00004123"/>
    </source>
</evidence>
<evidence type="ECO:0000256" key="6">
    <source>
        <dbReference type="ARBA" id="ARBA00023242"/>
    </source>
</evidence>
<name>A0ABR4P6G6_9HELO</name>
<evidence type="ECO:0000256" key="5">
    <source>
        <dbReference type="ARBA" id="ARBA00023163"/>
    </source>
</evidence>
<sequence>MGSIPDQFPISLRAWPSKENNVNALPSLISRINFERGDFRNVSEESLREEIRLLEAGGDTGANDSSEDEEEEEQPDRLKVILTAREEMLTRIEQAHFASACALDFVSLLLSKDTPVQASLSISPYLREAVGMGTLGADRLQTPRITTAQKEDNKHIAQGWKVQTINKSVDFILASATRLEKEIESETKYWEQILAVSEKGWSMCKLPQERHTLGVRFGFSESATTFRNRSLAAIRRNPDGSVYLDQGVFGSTPRQLRVRVCTDGIETGQSSLSSAVTEDSPIEHFILQARNSIFAEELWQELNRESRTLASYGIRAQETTITCPITPTKTMILDLVPIDTAITRAAVGDNTLAEGLSLALHILLSYTHRKNYRRRVKPQPPISATKRSTPTYDLLRPIVARLCHQNTLIALNSLLTPLFSTLTSTGLDPLPHYTIGTTRGNTPADLTAAESVISTLFDRFEVTTSLTVAPSLSMIIKSRTSQYLYGGVAGTAHLVSIKQPSLLPETFRPPNTLSTFGEVKDLIYWFVSCSLAAMFAAEGDDETSISSGGKEGWYPTSQMNVLRKSFAGQARSKQLSFEVKDDKLEVRWEWLSGTEEGNSRRKLDKGEGVYQWKGSRIGGMFLGEGIDEVIRGLEHVVEDAGTWKK</sequence>
<comment type="function">
    <text evidence="8">Component of the Mediator complex, a coactivator involved in the regulated transcription of nearly all RNA polymerase II-dependent genes. Mediator functions as a bridge to convey information from gene-specific regulatory proteins to the basal RNA polymerase II transcription machinery. Mediator is recruited to promoters by direct interactions with regulatory proteins and serves as a scaffold for the assembly of a functional preinitiation complex with RNA polymerase II and the general transcription factors.</text>
</comment>
<evidence type="ECO:0000256" key="8">
    <source>
        <dbReference type="RuleBase" id="RU364140"/>
    </source>
</evidence>
<reference evidence="10 11" key="1">
    <citation type="submission" date="2024-06" db="EMBL/GenBank/DDBJ databases">
        <title>Complete genome of Phlyctema vagabunda strain 19-DSS-EL-015.</title>
        <authorList>
            <person name="Fiorenzani C."/>
        </authorList>
    </citation>
    <scope>NUCLEOTIDE SEQUENCE [LARGE SCALE GENOMIC DNA]</scope>
    <source>
        <strain evidence="10 11">19-DSS-EL-015</strain>
    </source>
</reference>
<evidence type="ECO:0000256" key="2">
    <source>
        <dbReference type="ARBA" id="ARBA00005635"/>
    </source>
</evidence>
<evidence type="ECO:0000256" key="9">
    <source>
        <dbReference type="SAM" id="MobiDB-lite"/>
    </source>
</evidence>
<feature type="compositionally biased region" description="Acidic residues" evidence="9">
    <location>
        <begin position="65"/>
        <end position="74"/>
    </location>
</feature>
<dbReference type="Gene3D" id="6.10.250.2620">
    <property type="match status" value="1"/>
</dbReference>
<dbReference type="Proteomes" id="UP001629113">
    <property type="component" value="Unassembled WGS sequence"/>
</dbReference>
<keyword evidence="6 8" id="KW-0539">Nucleus</keyword>
<evidence type="ECO:0000313" key="11">
    <source>
        <dbReference type="Proteomes" id="UP001629113"/>
    </source>
</evidence>
<protein>
    <recommendedName>
        <fullName evidence="3 8">Mediator of RNA polymerase II transcription subunit 17</fullName>
    </recommendedName>
    <alternativeName>
        <fullName evidence="7 8">Mediator complex subunit 17</fullName>
    </alternativeName>
</protein>
<evidence type="ECO:0000313" key="10">
    <source>
        <dbReference type="EMBL" id="KAL3418906.1"/>
    </source>
</evidence>
<organism evidence="10 11">
    <name type="scientific">Phlyctema vagabunda</name>
    <dbReference type="NCBI Taxonomy" id="108571"/>
    <lineage>
        <taxon>Eukaryota</taxon>
        <taxon>Fungi</taxon>
        <taxon>Dikarya</taxon>
        <taxon>Ascomycota</taxon>
        <taxon>Pezizomycotina</taxon>
        <taxon>Leotiomycetes</taxon>
        <taxon>Helotiales</taxon>
        <taxon>Dermateaceae</taxon>
        <taxon>Phlyctema</taxon>
    </lineage>
</organism>
<evidence type="ECO:0000256" key="4">
    <source>
        <dbReference type="ARBA" id="ARBA00023015"/>
    </source>
</evidence>
<keyword evidence="5 8" id="KW-0804">Transcription</keyword>
<dbReference type="PANTHER" id="PTHR13114:SF7">
    <property type="entry name" value="MEDIATOR OF RNA POLYMERASE II TRANSCRIPTION SUBUNIT 17"/>
    <property type="match status" value="1"/>
</dbReference>
<evidence type="ECO:0000256" key="3">
    <source>
        <dbReference type="ARBA" id="ARBA00019610"/>
    </source>
</evidence>
<comment type="subunit">
    <text evidence="8">Component of the Mediator complex.</text>
</comment>
<keyword evidence="8" id="KW-0010">Activator</keyword>
<dbReference type="InterPro" id="IPR019313">
    <property type="entry name" value="Mediator_Med17"/>
</dbReference>
<gene>
    <name evidence="8" type="primary">MED17</name>
    <name evidence="10" type="ORF">PVAG01_09127</name>
</gene>
<feature type="region of interest" description="Disordered" evidence="9">
    <location>
        <begin position="55"/>
        <end position="76"/>
    </location>
</feature>
<dbReference type="Pfam" id="PF10156">
    <property type="entry name" value="Med17"/>
    <property type="match status" value="1"/>
</dbReference>
<evidence type="ECO:0000256" key="7">
    <source>
        <dbReference type="ARBA" id="ARBA00032014"/>
    </source>
</evidence>
<comment type="subcellular location">
    <subcellularLocation>
        <location evidence="1 8">Nucleus</location>
    </subcellularLocation>
</comment>